<dbReference type="Gene3D" id="3.40.1090.10">
    <property type="entry name" value="Cytosolic phospholipase A2 catalytic domain"/>
    <property type="match status" value="1"/>
</dbReference>
<keyword evidence="2" id="KW-0378">Hydrolase</keyword>
<dbReference type="Pfam" id="PF01734">
    <property type="entry name" value="Patatin"/>
    <property type="match status" value="1"/>
</dbReference>
<dbReference type="RefSeq" id="WP_184585576.1">
    <property type="nucleotide sequence ID" value="NZ_JACHLI010000001.1"/>
</dbReference>
<feature type="active site" description="Nucleophile" evidence="2">
    <location>
        <position position="204"/>
    </location>
</feature>
<reference evidence="4 5" key="1">
    <citation type="submission" date="2020-08" db="EMBL/GenBank/DDBJ databases">
        <title>Functional genomics of gut bacteria from endangered species of beetles.</title>
        <authorList>
            <person name="Carlos-Shanley C."/>
        </authorList>
    </citation>
    <scope>NUCLEOTIDE SEQUENCE [LARGE SCALE GENOMIC DNA]</scope>
    <source>
        <strain evidence="4 5">S00179</strain>
    </source>
</reference>
<dbReference type="EMBL" id="JACHLI010000001">
    <property type="protein sequence ID" value="MBB4861305.1"/>
    <property type="molecule type" value="Genomic_DNA"/>
</dbReference>
<dbReference type="InterPro" id="IPR016035">
    <property type="entry name" value="Acyl_Trfase/lysoPLipase"/>
</dbReference>
<dbReference type="Proteomes" id="UP000566995">
    <property type="component" value="Unassembled WGS sequence"/>
</dbReference>
<dbReference type="GO" id="GO:0016787">
    <property type="term" value="F:hydrolase activity"/>
    <property type="evidence" value="ECO:0007669"/>
    <property type="project" value="UniProtKB-UniRule"/>
</dbReference>
<evidence type="ECO:0000259" key="3">
    <source>
        <dbReference type="PROSITE" id="PS51635"/>
    </source>
</evidence>
<sequence length="711" mass="80350">MNYKKQLERVQAARKSAFNDVMREITINKLATFARDNWRELNVYGINVFGVQLNEADPEQSLPDIIKVLSDVISNYNNPGNQVELQALDAALPDYQREKLIGFRWHFERLVNEIQQFSIGSVPEGERARLATYMEHLNSVISEAASRAVHFQKRINSEYGKRAAGPEVLVFQGGGAKGMAFAGAISDLSDRGMLKGIKYIAGTSAGALMGLPVAMGYNAEEVRELVERGRFAQFFAESAATFNWVKKAATKANVLDIHADPGLEGILLKKFAAQYLIPELIEAIPNATYKSLTNLTEDLLQQQIRDLEVSYGGESKLELIYRKAMKDFNRHLKVRGLEKLIGVLDFVPLGSRTKYFQAALTCIRVRRTTRKLDGDSIESFIGDVIQEKVKAVPIEIRRIVKPQLSTVEEIRNLNFEQLKQLAELAPSHGFKEFGVAITNTRYVLFGIEAVTCRAGGGDYVDMPIKKAVRASMNIPYVFKHIKHEGRHLRDGGITNNMPISIWADKYSSPEEYRSKMRGFMLSTLEHDVEAKLCKKYLRDSEQIKMRAFELLNLPKELWGKVQQLANGKFVGNMVESFMDKHKTSEPAREDFLNIAFISSGSVGTADFNINRRERSALSVAGYMASSFLNSMEYDPRLRYAMTRLTGLAKVEWKFEQKLEAKAFKKRWTDLSVGKTEGIDPIFKANSPEEFMAALSKSKFREDNVWDTMMSI</sequence>
<feature type="short sequence motif" description="GXSXG" evidence="2">
    <location>
        <begin position="202"/>
        <end position="206"/>
    </location>
</feature>
<organism evidence="4 5">
    <name type="scientific">Pseudomonas nitroreducens</name>
    <dbReference type="NCBI Taxonomy" id="46680"/>
    <lineage>
        <taxon>Bacteria</taxon>
        <taxon>Pseudomonadati</taxon>
        <taxon>Pseudomonadota</taxon>
        <taxon>Gammaproteobacteria</taxon>
        <taxon>Pseudomonadales</taxon>
        <taxon>Pseudomonadaceae</taxon>
        <taxon>Pseudomonas</taxon>
    </lineage>
</organism>
<feature type="domain" description="PNPLA" evidence="3">
    <location>
        <begin position="169"/>
        <end position="503"/>
    </location>
</feature>
<name>A0A7W7NZH8_PSENT</name>
<protein>
    <submittedName>
        <fullName evidence="4">Putative acylesterase/phospholipase RssA</fullName>
    </submittedName>
</protein>
<gene>
    <name evidence="4" type="ORF">HNP46_000116</name>
</gene>
<dbReference type="InterPro" id="IPR002641">
    <property type="entry name" value="PNPLA_dom"/>
</dbReference>
<evidence type="ECO:0000313" key="5">
    <source>
        <dbReference type="Proteomes" id="UP000566995"/>
    </source>
</evidence>
<feature type="short sequence motif" description="GXGXXG" evidence="2">
    <location>
        <begin position="173"/>
        <end position="178"/>
    </location>
</feature>
<dbReference type="SUPFAM" id="SSF52151">
    <property type="entry name" value="FabD/lysophospholipase-like"/>
    <property type="match status" value="1"/>
</dbReference>
<comment type="caution">
    <text evidence="4">The sequence shown here is derived from an EMBL/GenBank/DDBJ whole genome shotgun (WGS) entry which is preliminary data.</text>
</comment>
<feature type="short sequence motif" description="DGA/G" evidence="2">
    <location>
        <begin position="490"/>
        <end position="492"/>
    </location>
</feature>
<keyword evidence="2" id="KW-0442">Lipid degradation</keyword>
<evidence type="ECO:0000256" key="1">
    <source>
        <dbReference type="ARBA" id="ARBA00023098"/>
    </source>
</evidence>
<feature type="active site" description="Proton acceptor" evidence="2">
    <location>
        <position position="490"/>
    </location>
</feature>
<proteinExistence type="predicted"/>
<dbReference type="AlphaFoldDB" id="A0A7W7NZH8"/>
<keyword evidence="1 2" id="KW-0443">Lipid metabolism</keyword>
<evidence type="ECO:0000313" key="4">
    <source>
        <dbReference type="EMBL" id="MBB4861305.1"/>
    </source>
</evidence>
<dbReference type="PANTHER" id="PTHR46394">
    <property type="entry name" value="ANNEXIN"/>
    <property type="match status" value="1"/>
</dbReference>
<dbReference type="InterPro" id="IPR052580">
    <property type="entry name" value="Lipid_Hydrolase"/>
</dbReference>
<dbReference type="GO" id="GO:0016042">
    <property type="term" value="P:lipid catabolic process"/>
    <property type="evidence" value="ECO:0007669"/>
    <property type="project" value="UniProtKB-UniRule"/>
</dbReference>
<accession>A0A7W7NZH8</accession>
<dbReference type="PROSITE" id="PS51635">
    <property type="entry name" value="PNPLA"/>
    <property type="match status" value="1"/>
</dbReference>
<dbReference type="PANTHER" id="PTHR46394:SF1">
    <property type="entry name" value="PNPLA DOMAIN-CONTAINING PROTEIN"/>
    <property type="match status" value="1"/>
</dbReference>
<evidence type="ECO:0000256" key="2">
    <source>
        <dbReference type="PROSITE-ProRule" id="PRU01161"/>
    </source>
</evidence>